<reference evidence="1 2" key="1">
    <citation type="journal article" date="2022" name="Gigascience">
        <title>A chromosome-level genome assembly and annotation of the desert horned lizard, Phrynosoma platyrhinos, provides insight into chromosomal rearrangements among reptiles.</title>
        <authorList>
            <person name="Koochekian N."/>
            <person name="Ascanio A."/>
            <person name="Farleigh K."/>
            <person name="Card D.C."/>
            <person name="Schield D.R."/>
            <person name="Castoe T.A."/>
            <person name="Jezkova T."/>
        </authorList>
    </citation>
    <scope>NUCLEOTIDE SEQUENCE [LARGE SCALE GENOMIC DNA]</scope>
    <source>
        <strain evidence="1">NK-2021</strain>
    </source>
</reference>
<gene>
    <name evidence="1" type="ORF">JD844_020286</name>
</gene>
<evidence type="ECO:0000313" key="2">
    <source>
        <dbReference type="Proteomes" id="UP000826234"/>
    </source>
</evidence>
<sequence>MQRQGDAKNLQLCFPNSISDALIRRVHLTEDQWGKGTLSPRMTTDFDLNLDNAPLLQSIHQLDFVQMKSKCIHFMLCHIRSMHQ</sequence>
<comment type="caution">
    <text evidence="1">The sequence shown here is derived from an EMBL/GenBank/DDBJ whole genome shotgun (WGS) entry which is preliminary data.</text>
</comment>
<evidence type="ECO:0000313" key="1">
    <source>
        <dbReference type="EMBL" id="KAH0620228.1"/>
    </source>
</evidence>
<organism evidence="1 2">
    <name type="scientific">Phrynosoma platyrhinos</name>
    <name type="common">Desert horned lizard</name>
    <dbReference type="NCBI Taxonomy" id="52577"/>
    <lineage>
        <taxon>Eukaryota</taxon>
        <taxon>Metazoa</taxon>
        <taxon>Chordata</taxon>
        <taxon>Craniata</taxon>
        <taxon>Vertebrata</taxon>
        <taxon>Euteleostomi</taxon>
        <taxon>Lepidosauria</taxon>
        <taxon>Squamata</taxon>
        <taxon>Bifurcata</taxon>
        <taxon>Unidentata</taxon>
        <taxon>Episquamata</taxon>
        <taxon>Toxicofera</taxon>
        <taxon>Iguania</taxon>
        <taxon>Phrynosomatidae</taxon>
        <taxon>Phrynosomatinae</taxon>
        <taxon>Phrynosoma</taxon>
    </lineage>
</organism>
<accession>A0ABQ7ST42</accession>
<dbReference type="EMBL" id="JAIPUX010003289">
    <property type="protein sequence ID" value="KAH0620228.1"/>
    <property type="molecule type" value="Genomic_DNA"/>
</dbReference>
<name>A0ABQ7ST42_PHRPL</name>
<proteinExistence type="predicted"/>
<keyword evidence="2" id="KW-1185">Reference proteome</keyword>
<protein>
    <submittedName>
        <fullName evidence="1">Uncharacterized protein</fullName>
    </submittedName>
</protein>
<dbReference type="Proteomes" id="UP000826234">
    <property type="component" value="Unassembled WGS sequence"/>
</dbReference>